<evidence type="ECO:0000313" key="1">
    <source>
        <dbReference type="EMBL" id="GAA1670404.1"/>
    </source>
</evidence>
<keyword evidence="2" id="KW-1185">Reference proteome</keyword>
<dbReference type="Proteomes" id="UP001500618">
    <property type="component" value="Unassembled WGS sequence"/>
</dbReference>
<accession>A0ABP4SIC4</accession>
<comment type="caution">
    <text evidence="1">The sequence shown here is derived from an EMBL/GenBank/DDBJ whole genome shotgun (WGS) entry which is preliminary data.</text>
</comment>
<name>A0ABP4SIC4_9ACTN</name>
<dbReference type="RefSeq" id="WP_344309158.1">
    <property type="nucleotide sequence ID" value="NZ_BAAANY010000008.1"/>
</dbReference>
<sequence>MSEFHRSGERIVATFGYPEAGVFRHAAEQMLVLLGADPDNPAANGIPDPLEQLAALGEQDTPPPQDPALHRLLPDAYVDDPAASARARRLTEDSLRSGKVERMRMLHDGLPADGGDVSLSVQEADGWLRALTDLRLVLAVRLDIDDDETSDQKLQRALLSEDDSEAGTAAIYSYAGLLSESLITALMGDL</sequence>
<evidence type="ECO:0000313" key="2">
    <source>
        <dbReference type="Proteomes" id="UP001500618"/>
    </source>
</evidence>
<gene>
    <name evidence="1" type="ORF">GCM10009765_19760</name>
</gene>
<dbReference type="EMBL" id="BAAANY010000008">
    <property type="protein sequence ID" value="GAA1670404.1"/>
    <property type="molecule type" value="Genomic_DNA"/>
</dbReference>
<dbReference type="InterPro" id="IPR018561">
    <property type="entry name" value="AosR"/>
</dbReference>
<protein>
    <submittedName>
        <fullName evidence="1">DUF2017 domain-containing protein</fullName>
    </submittedName>
</protein>
<dbReference type="Pfam" id="PF09438">
    <property type="entry name" value="DUF2017"/>
    <property type="match status" value="1"/>
</dbReference>
<reference evidence="2" key="1">
    <citation type="journal article" date="2019" name="Int. J. Syst. Evol. Microbiol.">
        <title>The Global Catalogue of Microorganisms (GCM) 10K type strain sequencing project: providing services to taxonomists for standard genome sequencing and annotation.</title>
        <authorList>
            <consortium name="The Broad Institute Genomics Platform"/>
            <consortium name="The Broad Institute Genome Sequencing Center for Infectious Disease"/>
            <person name="Wu L."/>
            <person name="Ma J."/>
        </authorList>
    </citation>
    <scope>NUCLEOTIDE SEQUENCE [LARGE SCALE GENOMIC DNA]</scope>
    <source>
        <strain evidence="2">JCM 14718</strain>
    </source>
</reference>
<organism evidence="1 2">
    <name type="scientific">Fodinicola feengrottensis</name>
    <dbReference type="NCBI Taxonomy" id="435914"/>
    <lineage>
        <taxon>Bacteria</taxon>
        <taxon>Bacillati</taxon>
        <taxon>Actinomycetota</taxon>
        <taxon>Actinomycetes</taxon>
        <taxon>Mycobacteriales</taxon>
        <taxon>Fodinicola</taxon>
    </lineage>
</organism>
<proteinExistence type="predicted"/>